<dbReference type="HAMAP" id="MF_00097">
    <property type="entry name" value="TMP_synthase"/>
    <property type="match status" value="1"/>
</dbReference>
<dbReference type="UniPathway" id="UPA00060">
    <property type="reaction ID" value="UER00141"/>
</dbReference>
<dbReference type="OrthoDB" id="9810880at2"/>
<evidence type="ECO:0000256" key="9">
    <source>
        <dbReference type="ARBA" id="ARBA00047883"/>
    </source>
</evidence>
<evidence type="ECO:0000256" key="10">
    <source>
        <dbReference type="HAMAP-Rule" id="MF_00097"/>
    </source>
</evidence>
<dbReference type="Pfam" id="PF02581">
    <property type="entry name" value="TMP-TENI"/>
    <property type="match status" value="1"/>
</dbReference>
<accession>A0A0S4LF96</accession>
<keyword evidence="5 10" id="KW-0460">Magnesium</keyword>
<dbReference type="PANTHER" id="PTHR20857:SF15">
    <property type="entry name" value="THIAMINE-PHOSPHATE SYNTHASE"/>
    <property type="match status" value="1"/>
</dbReference>
<comment type="function">
    <text evidence="1 10">Condenses 4-methyl-5-(beta-hydroxyethyl)thiazole monophosphate (THZ-P) and 2-methyl-4-amino-5-hydroxymethyl pyrimidine pyrophosphate (HMP-PP) to form thiamine monophosphate (TMP).</text>
</comment>
<evidence type="ECO:0000256" key="4">
    <source>
        <dbReference type="ARBA" id="ARBA00022723"/>
    </source>
</evidence>
<keyword evidence="4 10" id="KW-0479">Metal-binding</keyword>
<comment type="catalytic activity">
    <reaction evidence="7 10 11">
        <text>4-methyl-5-(2-phosphooxyethyl)-thiazole + 4-amino-2-methyl-5-(diphosphooxymethyl)pyrimidine + H(+) = thiamine phosphate + diphosphate</text>
        <dbReference type="Rhea" id="RHEA:22328"/>
        <dbReference type="ChEBI" id="CHEBI:15378"/>
        <dbReference type="ChEBI" id="CHEBI:33019"/>
        <dbReference type="ChEBI" id="CHEBI:37575"/>
        <dbReference type="ChEBI" id="CHEBI:57841"/>
        <dbReference type="ChEBI" id="CHEBI:58296"/>
        <dbReference type="EC" id="2.5.1.3"/>
    </reaction>
</comment>
<dbReference type="InterPro" id="IPR034291">
    <property type="entry name" value="TMP_synthase"/>
</dbReference>
<dbReference type="GO" id="GO:0009229">
    <property type="term" value="P:thiamine diphosphate biosynthetic process"/>
    <property type="evidence" value="ECO:0007669"/>
    <property type="project" value="UniProtKB-UniRule"/>
</dbReference>
<proteinExistence type="inferred from homology"/>
<dbReference type="AlphaFoldDB" id="A0A0S4LF96"/>
<dbReference type="CDD" id="cd00564">
    <property type="entry name" value="TMP_TenI"/>
    <property type="match status" value="1"/>
</dbReference>
<feature type="binding site" evidence="10">
    <location>
        <position position="138"/>
    </location>
    <ligand>
        <name>4-amino-2-methyl-5-(diphosphooxymethyl)pyrimidine</name>
        <dbReference type="ChEBI" id="CHEBI:57841"/>
    </ligand>
</feature>
<dbReference type="GO" id="GO:0005737">
    <property type="term" value="C:cytoplasm"/>
    <property type="evidence" value="ECO:0007669"/>
    <property type="project" value="TreeGrafter"/>
</dbReference>
<organism evidence="14 15">
    <name type="scientific">Candidatus Nitrospira nitrosa</name>
    <dbReference type="NCBI Taxonomy" id="1742972"/>
    <lineage>
        <taxon>Bacteria</taxon>
        <taxon>Pseudomonadati</taxon>
        <taxon>Nitrospirota</taxon>
        <taxon>Nitrospiria</taxon>
        <taxon>Nitrospirales</taxon>
        <taxon>Nitrospiraceae</taxon>
        <taxon>Nitrospira</taxon>
    </lineage>
</organism>
<evidence type="ECO:0000313" key="14">
    <source>
        <dbReference type="EMBL" id="CUS35264.1"/>
    </source>
</evidence>
<dbReference type="NCBIfam" id="TIGR00693">
    <property type="entry name" value="thiE"/>
    <property type="match status" value="1"/>
</dbReference>
<comment type="caution">
    <text evidence="10">Lacks conserved residue(s) required for the propagation of feature annotation.</text>
</comment>
<name>A0A0S4LF96_9BACT</name>
<evidence type="ECO:0000256" key="2">
    <source>
        <dbReference type="ARBA" id="ARBA00005165"/>
    </source>
</evidence>
<comment type="pathway">
    <text evidence="2 10 12">Cofactor biosynthesis; thiamine diphosphate biosynthesis; thiamine phosphate from 4-amino-2-methyl-5-diphosphomethylpyrimidine and 4-methyl-5-(2-phosphoethyl)-thiazole: step 1/1.</text>
</comment>
<evidence type="ECO:0000256" key="12">
    <source>
        <dbReference type="RuleBase" id="RU004253"/>
    </source>
</evidence>
<dbReference type="PANTHER" id="PTHR20857">
    <property type="entry name" value="THIAMINE-PHOSPHATE PYROPHOSPHORYLASE"/>
    <property type="match status" value="1"/>
</dbReference>
<evidence type="ECO:0000256" key="5">
    <source>
        <dbReference type="ARBA" id="ARBA00022842"/>
    </source>
</evidence>
<feature type="binding site" evidence="10">
    <location>
        <position position="109"/>
    </location>
    <ligand>
        <name>4-amino-2-methyl-5-(diphosphooxymethyl)pyrimidine</name>
        <dbReference type="ChEBI" id="CHEBI:57841"/>
    </ligand>
</feature>
<evidence type="ECO:0000256" key="7">
    <source>
        <dbReference type="ARBA" id="ARBA00047334"/>
    </source>
</evidence>
<gene>
    <name evidence="10 14" type="primary">thiE</name>
    <name evidence="14" type="ORF">COMA1_20197</name>
</gene>
<keyword evidence="15" id="KW-1185">Reference proteome</keyword>
<feature type="domain" description="Thiamine phosphate synthase/TenI" evidence="13">
    <location>
        <begin position="8"/>
        <end position="189"/>
    </location>
</feature>
<dbReference type="Proteomes" id="UP000199032">
    <property type="component" value="Unassembled WGS sequence"/>
</dbReference>
<feature type="binding site" evidence="10">
    <location>
        <position position="71"/>
    </location>
    <ligand>
        <name>Mg(2+)</name>
        <dbReference type="ChEBI" id="CHEBI:18420"/>
    </ligand>
</feature>
<evidence type="ECO:0000256" key="1">
    <source>
        <dbReference type="ARBA" id="ARBA00003814"/>
    </source>
</evidence>
<dbReference type="EC" id="2.5.1.3" evidence="10"/>
<evidence type="ECO:0000256" key="3">
    <source>
        <dbReference type="ARBA" id="ARBA00022679"/>
    </source>
</evidence>
<feature type="binding site" evidence="10">
    <location>
        <position position="166"/>
    </location>
    <ligand>
        <name>2-[(2R,5Z)-2-carboxy-4-methylthiazol-5(2H)-ylidene]ethyl phosphate</name>
        <dbReference type="ChEBI" id="CHEBI:62899"/>
    </ligand>
</feature>
<comment type="similarity">
    <text evidence="10 11">Belongs to the thiamine-phosphate synthase family.</text>
</comment>
<dbReference type="EMBL" id="CZQA01000008">
    <property type="protein sequence ID" value="CUS35264.1"/>
    <property type="molecule type" value="Genomic_DNA"/>
</dbReference>
<sequence>MPPIDFRLLLVTDRHQTRGRPLPEILHHAVVAGLPAIQVRERDLPTGELLPLLQEIQSITTPRAVPLIVNDRVDLMMALNLDGVHLRSNSLPAQPVRELVGSRRLIGVSTHSAEDVQRANQQGADYVVFGPIFDTPSKRAFGHPLGLALLTEVCRRSSVPVFAIGGITCERVGDVRRAGAHGVAVIGALLTRDDIGEALREFTDALQM</sequence>
<evidence type="ECO:0000259" key="13">
    <source>
        <dbReference type="Pfam" id="PF02581"/>
    </source>
</evidence>
<dbReference type="STRING" id="1742972.COMA1_20197"/>
<dbReference type="InterPro" id="IPR022998">
    <property type="entry name" value="ThiamineP_synth_TenI"/>
</dbReference>
<comment type="catalytic activity">
    <reaction evidence="8 10 11">
        <text>2-(2-carboxy-4-methylthiazol-5-yl)ethyl phosphate + 4-amino-2-methyl-5-(diphosphooxymethyl)pyrimidine + 2 H(+) = thiamine phosphate + CO2 + diphosphate</text>
        <dbReference type="Rhea" id="RHEA:47848"/>
        <dbReference type="ChEBI" id="CHEBI:15378"/>
        <dbReference type="ChEBI" id="CHEBI:16526"/>
        <dbReference type="ChEBI" id="CHEBI:33019"/>
        <dbReference type="ChEBI" id="CHEBI:37575"/>
        <dbReference type="ChEBI" id="CHEBI:57841"/>
        <dbReference type="ChEBI" id="CHEBI:62890"/>
        <dbReference type="EC" id="2.5.1.3"/>
    </reaction>
</comment>
<comment type="catalytic activity">
    <reaction evidence="9 10 11">
        <text>2-[(2R,5Z)-2-carboxy-4-methylthiazol-5(2H)-ylidene]ethyl phosphate + 4-amino-2-methyl-5-(diphosphooxymethyl)pyrimidine + 2 H(+) = thiamine phosphate + CO2 + diphosphate</text>
        <dbReference type="Rhea" id="RHEA:47844"/>
        <dbReference type="ChEBI" id="CHEBI:15378"/>
        <dbReference type="ChEBI" id="CHEBI:16526"/>
        <dbReference type="ChEBI" id="CHEBI:33019"/>
        <dbReference type="ChEBI" id="CHEBI:37575"/>
        <dbReference type="ChEBI" id="CHEBI:57841"/>
        <dbReference type="ChEBI" id="CHEBI:62899"/>
        <dbReference type="EC" id="2.5.1.3"/>
    </reaction>
</comment>
<dbReference type="SUPFAM" id="SSF51391">
    <property type="entry name" value="Thiamin phosphate synthase"/>
    <property type="match status" value="1"/>
</dbReference>
<dbReference type="InterPro" id="IPR013785">
    <property type="entry name" value="Aldolase_TIM"/>
</dbReference>
<protein>
    <recommendedName>
        <fullName evidence="10">Thiamine-phosphate synthase</fullName>
        <shortName evidence="10">TP synthase</shortName>
        <shortName evidence="10">TPS</shortName>
        <ecNumber evidence="10">2.5.1.3</ecNumber>
    </recommendedName>
    <alternativeName>
        <fullName evidence="10">Thiamine-phosphate pyrophosphorylase</fullName>
        <shortName evidence="10">TMP pyrophosphorylase</shortName>
        <shortName evidence="10">TMP-PPase</shortName>
    </alternativeName>
</protein>
<keyword evidence="3 10" id="KW-0808">Transferase</keyword>
<dbReference type="Gene3D" id="3.20.20.70">
    <property type="entry name" value="Aldolase class I"/>
    <property type="match status" value="1"/>
</dbReference>
<evidence type="ECO:0000256" key="8">
    <source>
        <dbReference type="ARBA" id="ARBA00047851"/>
    </source>
</evidence>
<evidence type="ECO:0000256" key="6">
    <source>
        <dbReference type="ARBA" id="ARBA00022977"/>
    </source>
</evidence>
<feature type="binding site" evidence="10">
    <location>
        <position position="70"/>
    </location>
    <ligand>
        <name>4-amino-2-methyl-5-(diphosphooxymethyl)pyrimidine</name>
        <dbReference type="ChEBI" id="CHEBI:57841"/>
    </ligand>
</feature>
<evidence type="ECO:0000256" key="11">
    <source>
        <dbReference type="RuleBase" id="RU003826"/>
    </source>
</evidence>
<dbReference type="FunFam" id="3.20.20.70:FF:000096">
    <property type="entry name" value="Thiamine-phosphate synthase"/>
    <property type="match status" value="1"/>
</dbReference>
<evidence type="ECO:0000313" key="15">
    <source>
        <dbReference type="Proteomes" id="UP000199032"/>
    </source>
</evidence>
<keyword evidence="6 10" id="KW-0784">Thiamine biosynthesis</keyword>
<dbReference type="RefSeq" id="WP_090747566.1">
    <property type="nucleotide sequence ID" value="NZ_CZQA01000008.1"/>
</dbReference>
<dbReference type="GO" id="GO:0000287">
    <property type="term" value="F:magnesium ion binding"/>
    <property type="evidence" value="ECO:0007669"/>
    <property type="project" value="UniProtKB-UniRule"/>
</dbReference>
<dbReference type="GO" id="GO:0009228">
    <property type="term" value="P:thiamine biosynthetic process"/>
    <property type="evidence" value="ECO:0007669"/>
    <property type="project" value="UniProtKB-KW"/>
</dbReference>
<feature type="binding site" evidence="10">
    <location>
        <begin position="135"/>
        <end position="137"/>
    </location>
    <ligand>
        <name>2-[(2R,5Z)-2-carboxy-4-methylthiazol-5(2H)-ylidene]ethyl phosphate</name>
        <dbReference type="ChEBI" id="CHEBI:62899"/>
    </ligand>
</feature>
<reference evidence="14 15" key="1">
    <citation type="submission" date="2015-10" db="EMBL/GenBank/DDBJ databases">
        <authorList>
            <person name="Gilbert D.G."/>
        </authorList>
    </citation>
    <scope>NUCLEOTIDE SEQUENCE [LARGE SCALE GENOMIC DNA]</scope>
    <source>
        <strain evidence="14">COMA1</strain>
    </source>
</reference>
<dbReference type="GO" id="GO:0004789">
    <property type="term" value="F:thiamine-phosphate diphosphorylase activity"/>
    <property type="evidence" value="ECO:0007669"/>
    <property type="project" value="UniProtKB-UniRule"/>
</dbReference>
<dbReference type="InterPro" id="IPR036206">
    <property type="entry name" value="ThiamineP_synth_sf"/>
</dbReference>
<comment type="cofactor">
    <cofactor evidence="10">
        <name>Mg(2+)</name>
        <dbReference type="ChEBI" id="CHEBI:18420"/>
    </cofactor>
    <text evidence="10">Binds 1 Mg(2+) ion per subunit.</text>
</comment>